<protein>
    <submittedName>
        <fullName evidence="2">Uncharacterized protein</fullName>
    </submittedName>
</protein>
<proteinExistence type="predicted"/>
<keyword evidence="3" id="KW-1185">Reference proteome</keyword>
<name>A0ABR3C3P4_9PEZI</name>
<comment type="caution">
    <text evidence="2">The sequence shown here is derived from an EMBL/GenBank/DDBJ whole genome shotgun (WGS) entry which is preliminary data.</text>
</comment>
<evidence type="ECO:0000256" key="1">
    <source>
        <dbReference type="SAM" id="MobiDB-lite"/>
    </source>
</evidence>
<accession>A0ABR3C3P4</accession>
<evidence type="ECO:0000313" key="3">
    <source>
        <dbReference type="Proteomes" id="UP001430584"/>
    </source>
</evidence>
<organism evidence="2 3">
    <name type="scientific">Diplodia seriata</name>
    <dbReference type="NCBI Taxonomy" id="420778"/>
    <lineage>
        <taxon>Eukaryota</taxon>
        <taxon>Fungi</taxon>
        <taxon>Dikarya</taxon>
        <taxon>Ascomycota</taxon>
        <taxon>Pezizomycotina</taxon>
        <taxon>Dothideomycetes</taxon>
        <taxon>Dothideomycetes incertae sedis</taxon>
        <taxon>Botryosphaeriales</taxon>
        <taxon>Botryosphaeriaceae</taxon>
        <taxon>Diplodia</taxon>
    </lineage>
</organism>
<dbReference type="GeneID" id="92013369"/>
<feature type="compositionally biased region" description="Polar residues" evidence="1">
    <location>
        <begin position="230"/>
        <end position="246"/>
    </location>
</feature>
<evidence type="ECO:0000313" key="2">
    <source>
        <dbReference type="EMBL" id="KAL0254760.1"/>
    </source>
</evidence>
<dbReference type="Proteomes" id="UP001430584">
    <property type="component" value="Unassembled WGS sequence"/>
</dbReference>
<reference evidence="2 3" key="1">
    <citation type="submission" date="2024-02" db="EMBL/GenBank/DDBJ databases">
        <title>De novo assembly and annotation of 12 fungi associated with fruit tree decline syndrome in Ontario, Canada.</title>
        <authorList>
            <person name="Sulman M."/>
            <person name="Ellouze W."/>
            <person name="Ilyukhin E."/>
        </authorList>
    </citation>
    <scope>NUCLEOTIDE SEQUENCE [LARGE SCALE GENOMIC DNA]</scope>
    <source>
        <strain evidence="2 3">FDS-637</strain>
    </source>
</reference>
<gene>
    <name evidence="2" type="ORF">SLS55_009284</name>
</gene>
<feature type="region of interest" description="Disordered" evidence="1">
    <location>
        <begin position="230"/>
        <end position="249"/>
    </location>
</feature>
<sequence length="259" mass="29400">MSGSFLPLASTSLSPVHVPLMLRTMSGCSPLLRDLLNSNWQAYEKHLTDVKIKRTTVTCCLCRAQPNLDTDDRHSLKSAVCTCTHPLCATCYVRSDVFTQLNGFRHPIAASDRFQYSYGFYCDRCGASNKVTPVLHPRTADSSRRFRPRPPTKEWTVDFTWRKCRWCKQRCHEKCMLYRIKPWEQVSEAGKSPRRNRKDYDFHASGIKARIAAGYPTSPLALYALTPSDVNSDDATCSSTPTTSRSHTAEEIETLEYAM</sequence>
<dbReference type="EMBL" id="JAJVCZ030000010">
    <property type="protein sequence ID" value="KAL0254760.1"/>
    <property type="molecule type" value="Genomic_DNA"/>
</dbReference>
<dbReference type="RefSeq" id="XP_066628631.1">
    <property type="nucleotide sequence ID" value="XM_066780685.1"/>
</dbReference>